<protein>
    <submittedName>
        <fullName evidence="2">Uncharacterized protein</fullName>
    </submittedName>
</protein>
<accession>A0A835D867</accession>
<feature type="transmembrane region" description="Helical" evidence="1">
    <location>
        <begin position="233"/>
        <end position="259"/>
    </location>
</feature>
<name>A0A835D867_TETSI</name>
<feature type="transmembrane region" description="Helical" evidence="1">
    <location>
        <begin position="199"/>
        <end position="221"/>
    </location>
</feature>
<dbReference type="AlphaFoldDB" id="A0A835D867"/>
<dbReference type="EMBL" id="JABCRI010000017">
    <property type="protein sequence ID" value="KAF8391427.1"/>
    <property type="molecule type" value="Genomic_DNA"/>
</dbReference>
<evidence type="ECO:0000313" key="3">
    <source>
        <dbReference type="Proteomes" id="UP000655225"/>
    </source>
</evidence>
<sequence length="280" mass="30946">MEERRVFFTTTPYIHANGECSNCQGAPALTHLRFADDCFLFLKGTLYDAANLREALTMFSQALDRRSTSTNPVAKAKYFRKKDLQQVLPNSSASWGWKSIAPEALQPCRVVNPTLVKVSQLLWLLPLHGMLHWSSLFFPHITRQSVSIPLPISSSFDHPFWKWNPKGAFSVRSAYRRLMSGQVVGPGSSNPIQHNGGGFIIQVGGVINPLLHCVASGYIAWDSSKHKMGVASFCGAGIGIFSPLVAEILAIRLGLLMAFQWRLSHVTILSDAKSIGCYQL</sequence>
<comment type="caution">
    <text evidence="2">The sequence shown here is derived from an EMBL/GenBank/DDBJ whole genome shotgun (WGS) entry which is preliminary data.</text>
</comment>
<organism evidence="2 3">
    <name type="scientific">Tetracentron sinense</name>
    <name type="common">Spur-leaf</name>
    <dbReference type="NCBI Taxonomy" id="13715"/>
    <lineage>
        <taxon>Eukaryota</taxon>
        <taxon>Viridiplantae</taxon>
        <taxon>Streptophyta</taxon>
        <taxon>Embryophyta</taxon>
        <taxon>Tracheophyta</taxon>
        <taxon>Spermatophyta</taxon>
        <taxon>Magnoliopsida</taxon>
        <taxon>Trochodendrales</taxon>
        <taxon>Trochodendraceae</taxon>
        <taxon>Tetracentron</taxon>
    </lineage>
</organism>
<keyword evidence="3" id="KW-1185">Reference proteome</keyword>
<dbReference type="Proteomes" id="UP000655225">
    <property type="component" value="Unassembled WGS sequence"/>
</dbReference>
<evidence type="ECO:0000256" key="1">
    <source>
        <dbReference type="SAM" id="Phobius"/>
    </source>
</evidence>
<gene>
    <name evidence="2" type="ORF">HHK36_023732</name>
</gene>
<evidence type="ECO:0000313" key="2">
    <source>
        <dbReference type="EMBL" id="KAF8391427.1"/>
    </source>
</evidence>
<proteinExistence type="predicted"/>
<keyword evidence="1" id="KW-0472">Membrane</keyword>
<reference evidence="2 3" key="1">
    <citation type="submission" date="2020-04" db="EMBL/GenBank/DDBJ databases">
        <title>Plant Genome Project.</title>
        <authorList>
            <person name="Zhang R.-G."/>
        </authorList>
    </citation>
    <scope>NUCLEOTIDE SEQUENCE [LARGE SCALE GENOMIC DNA]</scope>
    <source>
        <strain evidence="2">YNK0</strain>
        <tissue evidence="2">Leaf</tissue>
    </source>
</reference>
<keyword evidence="1" id="KW-0812">Transmembrane</keyword>
<keyword evidence="1" id="KW-1133">Transmembrane helix</keyword>